<evidence type="ECO:0000313" key="5">
    <source>
        <dbReference type="Proteomes" id="UP000316968"/>
    </source>
</evidence>
<dbReference type="Gene3D" id="3.90.79.10">
    <property type="entry name" value="Nucleoside Triphosphate Pyrophosphohydrolase"/>
    <property type="match status" value="1"/>
</dbReference>
<evidence type="ECO:0000259" key="2">
    <source>
        <dbReference type="PROSITE" id="PS51186"/>
    </source>
</evidence>
<dbReference type="KEGG" id="saca:FFV09_05140"/>
<keyword evidence="4" id="KW-0808">Transferase</keyword>
<dbReference type="InterPro" id="IPR000182">
    <property type="entry name" value="GNAT_dom"/>
</dbReference>
<keyword evidence="5" id="KW-1185">Reference proteome</keyword>
<dbReference type="InterPro" id="IPR015797">
    <property type="entry name" value="NUDIX_hydrolase-like_dom_sf"/>
</dbReference>
<reference evidence="4 5" key="1">
    <citation type="submission" date="2019-06" db="EMBL/GenBank/DDBJ databases">
        <title>Saccharibacillus brassicae sp. nov., an endophytic bacterium isolated from Chinese cabbage seeds (Brassica pekinensis).</title>
        <authorList>
            <person name="Jiang L."/>
            <person name="Lee J."/>
            <person name="Kim S.W."/>
        </authorList>
    </citation>
    <scope>NUCLEOTIDE SEQUENCE [LARGE SCALE GENOMIC DNA]</scope>
    <source>
        <strain evidence="5">KCTC 43072 / ATSA2</strain>
    </source>
</reference>
<sequence length="347" mass="38367">MSMSKKDRPSVALETVRRTELETLRVIAVAAFAQGLRDYGKRPDGIETIGWHERGCAEGSYLAIRADGRLAGGARVFDYGEGVFRIGSLFVDPALHGRGIGSRALAAIERRYPQASRWSLDTPALDARSRRFYENAGYVNVGSSRAERASDFRLIDYLKLPLLREIREADLFPGRRDASPWEEAGFALRQAARAVLLDADGRMALMRVTRSGCHKLPGGGIEAGEDVFAALRRELREEVGAGEIQLTDEIGMTAEYIAEYRLKQFSYAYAARLTGPLGVSALTAEEQGDGFALMWARPEEALHLMRSDRPNSLSGHFIRCRDLAIVRSFLEQSGSGDAWQRGGETHL</sequence>
<keyword evidence="1" id="KW-0378">Hydrolase</keyword>
<dbReference type="RefSeq" id="WP_141446700.1">
    <property type="nucleotide sequence ID" value="NZ_CP041217.1"/>
</dbReference>
<dbReference type="PROSITE" id="PS51186">
    <property type="entry name" value="GNAT"/>
    <property type="match status" value="1"/>
</dbReference>
<dbReference type="InterPro" id="IPR020084">
    <property type="entry name" value="NUDIX_hydrolase_CS"/>
</dbReference>
<dbReference type="PROSITE" id="PS00893">
    <property type="entry name" value="NUDIX_BOX"/>
    <property type="match status" value="1"/>
</dbReference>
<feature type="domain" description="N-acetyltransferase" evidence="2">
    <location>
        <begin position="11"/>
        <end position="159"/>
    </location>
</feature>
<dbReference type="InterPro" id="IPR016181">
    <property type="entry name" value="Acyl_CoA_acyltransferase"/>
</dbReference>
<dbReference type="OrthoDB" id="511483at2"/>
<dbReference type="GO" id="GO:0016747">
    <property type="term" value="F:acyltransferase activity, transferring groups other than amino-acyl groups"/>
    <property type="evidence" value="ECO:0007669"/>
    <property type="project" value="InterPro"/>
</dbReference>
<protein>
    <submittedName>
        <fullName evidence="4">GNAT family N-acetyltransferase</fullName>
    </submittedName>
</protein>
<dbReference type="Pfam" id="PF00293">
    <property type="entry name" value="NUDIX"/>
    <property type="match status" value="1"/>
</dbReference>
<evidence type="ECO:0000256" key="1">
    <source>
        <dbReference type="ARBA" id="ARBA00022801"/>
    </source>
</evidence>
<dbReference type="Gene3D" id="3.40.630.30">
    <property type="match status" value="1"/>
</dbReference>
<gene>
    <name evidence="4" type="ORF">FFV09_05140</name>
</gene>
<evidence type="ECO:0000313" key="4">
    <source>
        <dbReference type="EMBL" id="QDH20300.1"/>
    </source>
</evidence>
<dbReference type="AlphaFoldDB" id="A0A4Y6UUC1"/>
<dbReference type="SUPFAM" id="SSF55811">
    <property type="entry name" value="Nudix"/>
    <property type="match status" value="1"/>
</dbReference>
<feature type="domain" description="Nudix hydrolase" evidence="3">
    <location>
        <begin position="187"/>
        <end position="317"/>
    </location>
</feature>
<dbReference type="Pfam" id="PF00583">
    <property type="entry name" value="Acetyltransf_1"/>
    <property type="match status" value="1"/>
</dbReference>
<dbReference type="InterPro" id="IPR000086">
    <property type="entry name" value="NUDIX_hydrolase_dom"/>
</dbReference>
<dbReference type="CDD" id="cd04301">
    <property type="entry name" value="NAT_SF"/>
    <property type="match status" value="1"/>
</dbReference>
<dbReference type="GO" id="GO:0016787">
    <property type="term" value="F:hydrolase activity"/>
    <property type="evidence" value="ECO:0007669"/>
    <property type="project" value="UniProtKB-KW"/>
</dbReference>
<dbReference type="EMBL" id="CP041217">
    <property type="protein sequence ID" value="QDH20300.1"/>
    <property type="molecule type" value="Genomic_DNA"/>
</dbReference>
<organism evidence="4 5">
    <name type="scientific">Saccharibacillus brassicae</name>
    <dbReference type="NCBI Taxonomy" id="2583377"/>
    <lineage>
        <taxon>Bacteria</taxon>
        <taxon>Bacillati</taxon>
        <taxon>Bacillota</taxon>
        <taxon>Bacilli</taxon>
        <taxon>Bacillales</taxon>
        <taxon>Paenibacillaceae</taxon>
        <taxon>Saccharibacillus</taxon>
    </lineage>
</organism>
<dbReference type="SUPFAM" id="SSF55729">
    <property type="entry name" value="Acyl-CoA N-acyltransferases (Nat)"/>
    <property type="match status" value="1"/>
</dbReference>
<evidence type="ECO:0000259" key="3">
    <source>
        <dbReference type="PROSITE" id="PS51462"/>
    </source>
</evidence>
<proteinExistence type="predicted"/>
<dbReference type="Proteomes" id="UP000316968">
    <property type="component" value="Chromosome"/>
</dbReference>
<accession>A0A4Y6UUC1</accession>
<dbReference type="PROSITE" id="PS51462">
    <property type="entry name" value="NUDIX"/>
    <property type="match status" value="1"/>
</dbReference>
<name>A0A4Y6UUC1_SACBS</name>